<dbReference type="Proteomes" id="UP000594262">
    <property type="component" value="Unplaced"/>
</dbReference>
<feature type="region of interest" description="Disordered" evidence="1">
    <location>
        <begin position="1"/>
        <end position="20"/>
    </location>
</feature>
<organism evidence="2 3">
    <name type="scientific">Clytia hemisphaerica</name>
    <dbReference type="NCBI Taxonomy" id="252671"/>
    <lineage>
        <taxon>Eukaryota</taxon>
        <taxon>Metazoa</taxon>
        <taxon>Cnidaria</taxon>
        <taxon>Hydrozoa</taxon>
        <taxon>Hydroidolina</taxon>
        <taxon>Leptothecata</taxon>
        <taxon>Obeliida</taxon>
        <taxon>Clytiidae</taxon>
        <taxon>Clytia</taxon>
    </lineage>
</organism>
<name>A0A7M5UKC8_9CNID</name>
<reference evidence="2" key="1">
    <citation type="submission" date="2021-01" db="UniProtKB">
        <authorList>
            <consortium name="EnsemblMetazoa"/>
        </authorList>
    </citation>
    <scope>IDENTIFICATION</scope>
</reference>
<dbReference type="AlphaFoldDB" id="A0A7M5UKC8"/>
<protein>
    <submittedName>
        <fullName evidence="2">Uncharacterized protein</fullName>
    </submittedName>
</protein>
<feature type="compositionally biased region" description="Low complexity" evidence="1">
    <location>
        <begin position="41"/>
        <end position="56"/>
    </location>
</feature>
<evidence type="ECO:0000256" key="1">
    <source>
        <dbReference type="SAM" id="MobiDB-lite"/>
    </source>
</evidence>
<sequence>DESSSNFPPERKSSEPHVLDDVEWERSLQWIREGHYTNSVSSDSASETSDTTETASILGYEDSEKDEEEIEVQESAYDIPLVPFKNLSTRGKQTFSWLIGTELALDRMNQCCDIETSAIIPFTKMKHKDSFRDPSVDLEIVKDLVSDAVYKIIENYQSMCKNKRTGPVEIAVEKSLTGSVVIDATNGIISNAPN</sequence>
<dbReference type="EnsemblMetazoa" id="CLYHEMT011117.1">
    <property type="protein sequence ID" value="CLYHEMP011117.1"/>
    <property type="gene ID" value="CLYHEMG011117"/>
</dbReference>
<feature type="region of interest" description="Disordered" evidence="1">
    <location>
        <begin position="38"/>
        <end position="72"/>
    </location>
</feature>
<evidence type="ECO:0000313" key="2">
    <source>
        <dbReference type="EnsemblMetazoa" id="CLYHEMP011117.1"/>
    </source>
</evidence>
<proteinExistence type="predicted"/>
<feature type="compositionally biased region" description="Acidic residues" evidence="1">
    <location>
        <begin position="61"/>
        <end position="72"/>
    </location>
</feature>
<keyword evidence="3" id="KW-1185">Reference proteome</keyword>
<feature type="compositionally biased region" description="Basic and acidic residues" evidence="1">
    <location>
        <begin position="9"/>
        <end position="20"/>
    </location>
</feature>
<accession>A0A7M5UKC8</accession>
<evidence type="ECO:0000313" key="3">
    <source>
        <dbReference type="Proteomes" id="UP000594262"/>
    </source>
</evidence>